<comment type="catalytic activity">
    <reaction evidence="1">
        <text>6-hydroxymethyl-7,8-dihydropterin + ATP = (7,8-dihydropterin-6-yl)methyl diphosphate + AMP + H(+)</text>
        <dbReference type="Rhea" id="RHEA:11412"/>
        <dbReference type="ChEBI" id="CHEBI:15378"/>
        <dbReference type="ChEBI" id="CHEBI:30616"/>
        <dbReference type="ChEBI" id="CHEBI:44841"/>
        <dbReference type="ChEBI" id="CHEBI:72950"/>
        <dbReference type="ChEBI" id="CHEBI:456215"/>
        <dbReference type="EC" id="2.7.6.3"/>
    </reaction>
</comment>
<dbReference type="Pfam" id="PF01288">
    <property type="entry name" value="HPPK"/>
    <property type="match status" value="1"/>
</dbReference>
<name>A0A402D032_9BACT</name>
<evidence type="ECO:0000256" key="7">
    <source>
        <dbReference type="ARBA" id="ARBA00022840"/>
    </source>
</evidence>
<keyword evidence="6" id="KW-0418">Kinase</keyword>
<evidence type="ECO:0000256" key="4">
    <source>
        <dbReference type="ARBA" id="ARBA00022679"/>
    </source>
</evidence>
<proteinExistence type="predicted"/>
<comment type="pathway">
    <text evidence="2">Cofactor biosynthesis; tetrahydrofolate biosynthesis; 2-amino-4-hydroxy-6-hydroxymethyl-7,8-dihydropteridine diphosphate from 7,8-dihydroneopterin triphosphate: step 4/4.</text>
</comment>
<dbReference type="GO" id="GO:0005524">
    <property type="term" value="F:ATP binding"/>
    <property type="evidence" value="ECO:0007669"/>
    <property type="project" value="UniProtKB-KW"/>
</dbReference>
<dbReference type="GO" id="GO:0046656">
    <property type="term" value="P:folic acid biosynthetic process"/>
    <property type="evidence" value="ECO:0007669"/>
    <property type="project" value="UniProtKB-KW"/>
</dbReference>
<protein>
    <recommendedName>
        <fullName evidence="3">2-amino-4-hydroxy-6-hydroxymethyldihydropteridine diphosphokinase</fullName>
        <ecNumber evidence="3">2.7.6.3</ecNumber>
    </recommendedName>
</protein>
<dbReference type="NCBIfam" id="TIGR01498">
    <property type="entry name" value="folK"/>
    <property type="match status" value="1"/>
</dbReference>
<evidence type="ECO:0000256" key="8">
    <source>
        <dbReference type="ARBA" id="ARBA00022909"/>
    </source>
</evidence>
<dbReference type="PANTHER" id="PTHR43071">
    <property type="entry name" value="2-AMINO-4-HYDROXY-6-HYDROXYMETHYLDIHYDROPTERIDINE PYROPHOSPHOKINASE"/>
    <property type="match status" value="1"/>
</dbReference>
<dbReference type="GO" id="GO:0016301">
    <property type="term" value="F:kinase activity"/>
    <property type="evidence" value="ECO:0007669"/>
    <property type="project" value="UniProtKB-KW"/>
</dbReference>
<keyword evidence="5" id="KW-0547">Nucleotide-binding</keyword>
<keyword evidence="4" id="KW-0808">Transferase</keyword>
<dbReference type="InterPro" id="IPR035907">
    <property type="entry name" value="Hppk_sf"/>
</dbReference>
<evidence type="ECO:0000256" key="1">
    <source>
        <dbReference type="ARBA" id="ARBA00000198"/>
    </source>
</evidence>
<dbReference type="PROSITE" id="PS00794">
    <property type="entry name" value="HPPK"/>
    <property type="match status" value="1"/>
</dbReference>
<reference evidence="9 10" key="1">
    <citation type="journal article" date="2019" name="Int. J. Syst. Evol. Microbiol.">
        <title>Capsulimonas corticalis gen. nov., sp. nov., an aerobic capsulated bacterium, of a novel bacterial order, Capsulimonadales ord. nov., of the class Armatimonadia of the phylum Armatimonadetes.</title>
        <authorList>
            <person name="Li J."/>
            <person name="Kudo C."/>
            <person name="Tonouchi A."/>
        </authorList>
    </citation>
    <scope>NUCLEOTIDE SEQUENCE [LARGE SCALE GENOMIC DNA]</scope>
    <source>
        <strain evidence="9 10">AX-7</strain>
    </source>
</reference>
<accession>A0A402D032</accession>
<dbReference type="PANTHER" id="PTHR43071:SF1">
    <property type="entry name" value="2-AMINO-4-HYDROXY-6-HYDROXYMETHYLDIHYDROPTERIDINE PYROPHOSPHOKINASE"/>
    <property type="match status" value="1"/>
</dbReference>
<keyword evidence="7" id="KW-0067">ATP-binding</keyword>
<evidence type="ECO:0000313" key="10">
    <source>
        <dbReference type="Proteomes" id="UP000287394"/>
    </source>
</evidence>
<gene>
    <name evidence="9" type="ORF">CCAX7_58460</name>
</gene>
<keyword evidence="8" id="KW-0289">Folate biosynthesis</keyword>
<evidence type="ECO:0000256" key="3">
    <source>
        <dbReference type="ARBA" id="ARBA00013253"/>
    </source>
</evidence>
<dbReference type="EC" id="2.7.6.3" evidence="3"/>
<dbReference type="FunCoup" id="A0A402D032">
    <property type="interactions" value="391"/>
</dbReference>
<evidence type="ECO:0000256" key="6">
    <source>
        <dbReference type="ARBA" id="ARBA00022777"/>
    </source>
</evidence>
<evidence type="ECO:0000256" key="2">
    <source>
        <dbReference type="ARBA" id="ARBA00005051"/>
    </source>
</evidence>
<dbReference type="RefSeq" id="WP_218025672.1">
    <property type="nucleotide sequence ID" value="NZ_AP025739.1"/>
</dbReference>
<dbReference type="Proteomes" id="UP000287394">
    <property type="component" value="Chromosome"/>
</dbReference>
<dbReference type="EMBL" id="AP025739">
    <property type="protein sequence ID" value="BDI33795.1"/>
    <property type="molecule type" value="Genomic_DNA"/>
</dbReference>
<dbReference type="Gene3D" id="3.30.70.560">
    <property type="entry name" value="7,8-Dihydro-6-hydroxymethylpterin-pyrophosphokinase HPPK"/>
    <property type="match status" value="1"/>
</dbReference>
<keyword evidence="10" id="KW-1185">Reference proteome</keyword>
<dbReference type="GO" id="GO:0003848">
    <property type="term" value="F:2-amino-4-hydroxy-6-hydroxymethyldihydropteridine diphosphokinase activity"/>
    <property type="evidence" value="ECO:0007669"/>
    <property type="project" value="UniProtKB-EC"/>
</dbReference>
<dbReference type="GO" id="GO:0046654">
    <property type="term" value="P:tetrahydrofolate biosynthetic process"/>
    <property type="evidence" value="ECO:0007669"/>
    <property type="project" value="UniProtKB-UniPathway"/>
</dbReference>
<sequence>MSTPESPFEEWVTAYLGLGANVGDPQKSLSQALRELAKHPKIQLIQASSLYRTAPVGVLDQPDFLNAVVQIETALDPDALMTAMLGVEKKLGRVRTKRWGPRVIDIDVLLYGARQIETPLITAPHPRMHERAFVMTPLAEIAPDLRIPGDTKSAVQIASELPDKKSVKIVGTFAAPNSS</sequence>
<organism evidence="9 10">
    <name type="scientific">Capsulimonas corticalis</name>
    <dbReference type="NCBI Taxonomy" id="2219043"/>
    <lineage>
        <taxon>Bacteria</taxon>
        <taxon>Bacillati</taxon>
        <taxon>Armatimonadota</taxon>
        <taxon>Armatimonadia</taxon>
        <taxon>Capsulimonadales</taxon>
        <taxon>Capsulimonadaceae</taxon>
        <taxon>Capsulimonas</taxon>
    </lineage>
</organism>
<dbReference type="InterPro" id="IPR000550">
    <property type="entry name" value="Hppk"/>
</dbReference>
<evidence type="ECO:0000256" key="5">
    <source>
        <dbReference type="ARBA" id="ARBA00022741"/>
    </source>
</evidence>
<dbReference type="CDD" id="cd00483">
    <property type="entry name" value="HPPK"/>
    <property type="match status" value="1"/>
</dbReference>
<dbReference type="AlphaFoldDB" id="A0A402D032"/>
<dbReference type="KEGG" id="ccot:CCAX7_58460"/>
<evidence type="ECO:0000313" key="9">
    <source>
        <dbReference type="EMBL" id="BDI33795.1"/>
    </source>
</evidence>
<dbReference type="SUPFAM" id="SSF55083">
    <property type="entry name" value="6-hydroxymethyl-7,8-dihydropterin pyrophosphokinase, HPPK"/>
    <property type="match status" value="1"/>
</dbReference>